<organism evidence="1 2">
    <name type="scientific">Dietzia maris</name>
    <dbReference type="NCBI Taxonomy" id="37915"/>
    <lineage>
        <taxon>Bacteria</taxon>
        <taxon>Bacillati</taxon>
        <taxon>Actinomycetota</taxon>
        <taxon>Actinomycetes</taxon>
        <taxon>Mycobacteriales</taxon>
        <taxon>Dietziaceae</taxon>
        <taxon>Dietzia</taxon>
    </lineage>
</organism>
<protein>
    <submittedName>
        <fullName evidence="1">Uncharacterized protein</fullName>
    </submittedName>
</protein>
<keyword evidence="2" id="KW-1185">Reference proteome</keyword>
<dbReference type="RefSeq" id="WP_181715713.1">
    <property type="nucleotide sequence ID" value="NZ_JAUHTB010000041.1"/>
</dbReference>
<proteinExistence type="predicted"/>
<name>A0ABT8H5R2_9ACTN</name>
<dbReference type="Proteomes" id="UP001172702">
    <property type="component" value="Unassembled WGS sequence"/>
</dbReference>
<dbReference type="EMBL" id="JAUHTB010000041">
    <property type="protein sequence ID" value="MDN4507810.1"/>
    <property type="molecule type" value="Genomic_DNA"/>
</dbReference>
<evidence type="ECO:0000313" key="1">
    <source>
        <dbReference type="EMBL" id="MDN4507810.1"/>
    </source>
</evidence>
<accession>A0ABT8H5R2</accession>
<comment type="caution">
    <text evidence="1">The sequence shown here is derived from an EMBL/GenBank/DDBJ whole genome shotgun (WGS) entry which is preliminary data.</text>
</comment>
<gene>
    <name evidence="1" type="ORF">QYF62_17410</name>
</gene>
<evidence type="ECO:0000313" key="2">
    <source>
        <dbReference type="Proteomes" id="UP001172702"/>
    </source>
</evidence>
<sequence>MVDTALTVDEVPKWPGPSPREFIELNHPSGSCGTLTGPEARVVYEAAVKHPAALLEEGRVEGGQSLSGTSDALWAVEGVIAWLVVEPQW</sequence>
<reference evidence="1 2" key="1">
    <citation type="submission" date="2023-07" db="EMBL/GenBank/DDBJ databases">
        <title>Strategy for survival of the halotoleranting strain Dietzia MX2 from the Yakshinskoe mineral salts deposit.</title>
        <authorList>
            <person name="Kharitonova M.A."/>
            <person name="Kupriyanova-Ashina F.G."/>
            <person name="Shakirov T.R."/>
            <person name="Vafina M.S."/>
            <person name="Ilinskaya O.N."/>
        </authorList>
    </citation>
    <scope>NUCLEOTIDE SEQUENCE [LARGE SCALE GENOMIC DNA]</scope>
    <source>
        <strain evidence="1 2">MX2</strain>
    </source>
</reference>